<sequence length="290" mass="32735">MFMTPIRLTERLTNLFFIFLGTAIYAFGLHYFFISNELMEGGLTGIALLLKYVYNIPPSVTTLVINIPLFFAGLKIFGRESMYYTMFGVLSLSFFLWIMEWFIRKEWLVPFQTQDYFLVTLYAGVTVGSGLGLVFRYGGTTGGSDIVARIGHKLKGWSVGQVILYMDVVIISVSLFYIPKEKVLYSLVTVYIATRMINYMTEGAYAAKAFTIITDHANVLAQTITKELDRGVTLFPAKGAFSGKDKEVVYCVIYRHETRRLRALIKSIDPSAFIIIAEVHDVLGEGFKSP</sequence>
<evidence type="ECO:0000313" key="9">
    <source>
        <dbReference type="Proteomes" id="UP001519287"/>
    </source>
</evidence>
<feature type="transmembrane region" description="Helical" evidence="6">
    <location>
        <begin position="83"/>
        <end position="104"/>
    </location>
</feature>
<evidence type="ECO:0000313" key="8">
    <source>
        <dbReference type="EMBL" id="MBP1994756.1"/>
    </source>
</evidence>
<dbReference type="InterPro" id="IPR051461">
    <property type="entry name" value="UPF0750_membrane"/>
</dbReference>
<evidence type="ECO:0000256" key="1">
    <source>
        <dbReference type="ARBA" id="ARBA00004651"/>
    </source>
</evidence>
<dbReference type="CDD" id="cd16380">
    <property type="entry name" value="YitT_C"/>
    <property type="match status" value="1"/>
</dbReference>
<dbReference type="EMBL" id="JAGGLB010000028">
    <property type="protein sequence ID" value="MBP1994756.1"/>
    <property type="molecule type" value="Genomic_DNA"/>
</dbReference>
<keyword evidence="3 6" id="KW-0812">Transmembrane</keyword>
<protein>
    <submittedName>
        <fullName evidence="8">Uncharacterized membrane-anchored protein YitT (DUF2179 family)</fullName>
    </submittedName>
</protein>
<feature type="transmembrane region" description="Helical" evidence="6">
    <location>
        <begin position="52"/>
        <end position="71"/>
    </location>
</feature>
<dbReference type="Proteomes" id="UP001519287">
    <property type="component" value="Unassembled WGS sequence"/>
</dbReference>
<evidence type="ECO:0000256" key="6">
    <source>
        <dbReference type="SAM" id="Phobius"/>
    </source>
</evidence>
<keyword evidence="4 6" id="KW-1133">Transmembrane helix</keyword>
<name>A0ABS4J666_9BACL</name>
<dbReference type="InterPro" id="IPR019264">
    <property type="entry name" value="DUF2179"/>
</dbReference>
<dbReference type="PIRSF" id="PIRSF006483">
    <property type="entry name" value="Membrane_protein_YitT"/>
    <property type="match status" value="1"/>
</dbReference>
<feature type="transmembrane region" description="Helical" evidence="6">
    <location>
        <begin position="116"/>
        <end position="135"/>
    </location>
</feature>
<keyword evidence="5 6" id="KW-0472">Membrane</keyword>
<keyword evidence="9" id="KW-1185">Reference proteome</keyword>
<feature type="transmembrane region" description="Helical" evidence="6">
    <location>
        <begin position="156"/>
        <end position="177"/>
    </location>
</feature>
<evidence type="ECO:0000256" key="4">
    <source>
        <dbReference type="ARBA" id="ARBA00022989"/>
    </source>
</evidence>
<evidence type="ECO:0000256" key="5">
    <source>
        <dbReference type="ARBA" id="ARBA00023136"/>
    </source>
</evidence>
<reference evidence="8 9" key="1">
    <citation type="submission" date="2021-03" db="EMBL/GenBank/DDBJ databases">
        <title>Genomic Encyclopedia of Type Strains, Phase IV (KMG-IV): sequencing the most valuable type-strain genomes for metagenomic binning, comparative biology and taxonomic classification.</title>
        <authorList>
            <person name="Goeker M."/>
        </authorList>
    </citation>
    <scope>NUCLEOTIDE SEQUENCE [LARGE SCALE GENOMIC DNA]</scope>
    <source>
        <strain evidence="8 9">DSM 26048</strain>
    </source>
</reference>
<comment type="caution">
    <text evidence="8">The sequence shown here is derived from an EMBL/GenBank/DDBJ whole genome shotgun (WGS) entry which is preliminary data.</text>
</comment>
<keyword evidence="2" id="KW-1003">Cell membrane</keyword>
<evidence type="ECO:0000259" key="7">
    <source>
        <dbReference type="Pfam" id="PF10035"/>
    </source>
</evidence>
<organism evidence="8 9">
    <name type="scientific">Paenibacillus eucommiae</name>
    <dbReference type="NCBI Taxonomy" id="1355755"/>
    <lineage>
        <taxon>Bacteria</taxon>
        <taxon>Bacillati</taxon>
        <taxon>Bacillota</taxon>
        <taxon>Bacilli</taxon>
        <taxon>Bacillales</taxon>
        <taxon>Paenibacillaceae</taxon>
        <taxon>Paenibacillus</taxon>
    </lineage>
</organism>
<dbReference type="Pfam" id="PF02588">
    <property type="entry name" value="YitT_membrane"/>
    <property type="match status" value="1"/>
</dbReference>
<dbReference type="Pfam" id="PF10035">
    <property type="entry name" value="DUF2179"/>
    <property type="match status" value="1"/>
</dbReference>
<gene>
    <name evidence="8" type="ORF">J2Z66_006396</name>
</gene>
<proteinExistence type="predicted"/>
<comment type="subcellular location">
    <subcellularLocation>
        <location evidence="1">Cell membrane</location>
        <topology evidence="1">Multi-pass membrane protein</topology>
    </subcellularLocation>
</comment>
<dbReference type="InterPro" id="IPR003740">
    <property type="entry name" value="YitT"/>
</dbReference>
<accession>A0ABS4J666</accession>
<evidence type="ECO:0000256" key="2">
    <source>
        <dbReference type="ARBA" id="ARBA00022475"/>
    </source>
</evidence>
<feature type="domain" description="DUF2179" evidence="7">
    <location>
        <begin position="230"/>
        <end position="284"/>
    </location>
</feature>
<dbReference type="PANTHER" id="PTHR33545">
    <property type="entry name" value="UPF0750 MEMBRANE PROTEIN YITT-RELATED"/>
    <property type="match status" value="1"/>
</dbReference>
<dbReference type="PANTHER" id="PTHR33545:SF10">
    <property type="entry name" value="UPF0750 MEMBRANE PROTEIN YPJC"/>
    <property type="match status" value="1"/>
</dbReference>
<feature type="transmembrane region" description="Helical" evidence="6">
    <location>
        <begin position="12"/>
        <end position="32"/>
    </location>
</feature>
<dbReference type="InterPro" id="IPR015867">
    <property type="entry name" value="N-reg_PII/ATP_PRibTrfase_C"/>
</dbReference>
<evidence type="ECO:0000256" key="3">
    <source>
        <dbReference type="ARBA" id="ARBA00022692"/>
    </source>
</evidence>
<dbReference type="Gene3D" id="3.30.70.120">
    <property type="match status" value="1"/>
</dbReference>